<dbReference type="Gene3D" id="3.10.180.10">
    <property type="entry name" value="2,3-Dihydroxybiphenyl 1,2-Dioxygenase, domain 1"/>
    <property type="match status" value="2"/>
</dbReference>
<dbReference type="PANTHER" id="PTHR43048">
    <property type="entry name" value="METHYLMALONYL-COA EPIMERASE"/>
    <property type="match status" value="1"/>
</dbReference>
<gene>
    <name evidence="3" type="ORF">F0M18_01150</name>
</gene>
<dbReference type="Pfam" id="PF00903">
    <property type="entry name" value="Glyoxalase"/>
    <property type="match status" value="1"/>
</dbReference>
<evidence type="ECO:0000259" key="2">
    <source>
        <dbReference type="Pfam" id="PF00903"/>
    </source>
</evidence>
<protein>
    <recommendedName>
        <fullName evidence="2">Glyoxalase/fosfomycin resistance/dioxygenase domain-containing protein</fullName>
    </recommendedName>
</protein>
<dbReference type="InterPro" id="IPR019587">
    <property type="entry name" value="Polyketide_cyclase/dehydratase"/>
</dbReference>
<dbReference type="InterPro" id="IPR004360">
    <property type="entry name" value="Glyas_Fos-R_dOase_dom"/>
</dbReference>
<keyword evidence="4" id="KW-1185">Reference proteome</keyword>
<evidence type="ECO:0000256" key="1">
    <source>
        <dbReference type="ARBA" id="ARBA00022723"/>
    </source>
</evidence>
<name>A0A5B0X497_9GAMM</name>
<dbReference type="AlphaFoldDB" id="A0A5B0X497"/>
<dbReference type="SUPFAM" id="SSF55961">
    <property type="entry name" value="Bet v1-like"/>
    <property type="match status" value="1"/>
</dbReference>
<dbReference type="GO" id="GO:0004493">
    <property type="term" value="F:methylmalonyl-CoA epimerase activity"/>
    <property type="evidence" value="ECO:0007669"/>
    <property type="project" value="TreeGrafter"/>
</dbReference>
<dbReference type="PANTHER" id="PTHR43048:SF3">
    <property type="entry name" value="METHYLMALONYL-COA EPIMERASE, MITOCHONDRIAL"/>
    <property type="match status" value="1"/>
</dbReference>
<dbReference type="GO" id="GO:0046491">
    <property type="term" value="P:L-methylmalonyl-CoA metabolic process"/>
    <property type="evidence" value="ECO:0007669"/>
    <property type="project" value="TreeGrafter"/>
</dbReference>
<feature type="domain" description="Glyoxalase/fosfomycin resistance/dioxygenase" evidence="2">
    <location>
        <begin position="174"/>
        <end position="304"/>
    </location>
</feature>
<dbReference type="RefSeq" id="WP_149609551.1">
    <property type="nucleotide sequence ID" value="NZ_VTUX01000001.1"/>
</dbReference>
<keyword evidence="1" id="KW-0479">Metal-binding</keyword>
<dbReference type="InterPro" id="IPR029068">
    <property type="entry name" value="Glyas_Bleomycin-R_OHBP_Dase"/>
</dbReference>
<dbReference type="Proteomes" id="UP000323708">
    <property type="component" value="Unassembled WGS sequence"/>
</dbReference>
<dbReference type="SUPFAM" id="SSF54593">
    <property type="entry name" value="Glyoxalase/Bleomycin resistance protein/Dihydroxybiphenyl dioxygenase"/>
    <property type="match status" value="2"/>
</dbReference>
<comment type="caution">
    <text evidence="3">The sequence shown here is derived from an EMBL/GenBank/DDBJ whole genome shotgun (WGS) entry which is preliminary data.</text>
</comment>
<evidence type="ECO:0000313" key="4">
    <source>
        <dbReference type="Proteomes" id="UP000323708"/>
    </source>
</evidence>
<dbReference type="Gene3D" id="3.30.530.20">
    <property type="match status" value="1"/>
</dbReference>
<proteinExistence type="predicted"/>
<sequence>MADPHIAQVALCAHNAGQLRQWYRSVFDLATGSGALVSVPPMPTQRIQGIDPNPAEAVTWLVDQQDYFQLEFFQFYRPVSKLKPTAWRPCDIGYSIIGICVADFEATLYRYAAHSDAPPPPSVVGESGRRRACVRDPEGNWIEILERDPLDDIAGAAYGIVRPELGAVVRFMRVSVPDLKRARETYVDALGLVEVADGALHSDEDEALWGLPGASTDTLLLRGSNFLVELVQYLDPEPAPRPAGYQICDQGVMNIALGFRTPAQFNAAFARATGHGLRPNGKPVDIGIFRVMYVNDADGFSVEMLCARPSLWSLSGFSPGGAYVQNEVLIRARPERVWQRLIDHAGLGDWTLFRGRVLRPGAPAEVGPGCMRELKAFGLRITEEVVSWEQGSRYRYRLRSGAPFRWHCGDVFVTAEQGECTRVRWAIRFESRLPFTGKLTAWVLGRIFRRALGQLKQQLEAS</sequence>
<dbReference type="GO" id="GO:0046872">
    <property type="term" value="F:metal ion binding"/>
    <property type="evidence" value="ECO:0007669"/>
    <property type="project" value="UniProtKB-KW"/>
</dbReference>
<reference evidence="3 4" key="1">
    <citation type="submission" date="2019-09" db="EMBL/GenBank/DDBJ databases">
        <authorList>
            <person name="Chen X.-Y."/>
        </authorList>
    </citation>
    <scope>NUCLEOTIDE SEQUENCE [LARGE SCALE GENOMIC DNA]</scope>
    <source>
        <strain evidence="3 4">NY5</strain>
    </source>
</reference>
<dbReference type="InterPro" id="IPR023393">
    <property type="entry name" value="START-like_dom_sf"/>
</dbReference>
<organism evidence="3 4">
    <name type="scientific">Pseudohalioglobus sediminis</name>
    <dbReference type="NCBI Taxonomy" id="2606449"/>
    <lineage>
        <taxon>Bacteria</taxon>
        <taxon>Pseudomonadati</taxon>
        <taxon>Pseudomonadota</taxon>
        <taxon>Gammaproteobacteria</taxon>
        <taxon>Cellvibrionales</taxon>
        <taxon>Halieaceae</taxon>
        <taxon>Pseudohalioglobus</taxon>
    </lineage>
</organism>
<dbReference type="CDD" id="cd06587">
    <property type="entry name" value="VOC"/>
    <property type="match status" value="1"/>
</dbReference>
<dbReference type="EMBL" id="VTUX01000001">
    <property type="protein sequence ID" value="KAA1194082.1"/>
    <property type="molecule type" value="Genomic_DNA"/>
</dbReference>
<dbReference type="InterPro" id="IPR051785">
    <property type="entry name" value="MMCE/EMCE_epimerase"/>
</dbReference>
<dbReference type="CDD" id="cd07821">
    <property type="entry name" value="PYR_PYL_RCAR_like"/>
    <property type="match status" value="1"/>
</dbReference>
<dbReference type="Pfam" id="PF10604">
    <property type="entry name" value="Polyketide_cyc2"/>
    <property type="match status" value="1"/>
</dbReference>
<accession>A0A5B0X497</accession>
<evidence type="ECO:0000313" key="3">
    <source>
        <dbReference type="EMBL" id="KAA1194082.1"/>
    </source>
</evidence>